<gene>
    <name evidence="2" type="ORF">NCTC12742_00677</name>
</gene>
<reference evidence="2 3" key="1">
    <citation type="submission" date="2018-12" db="EMBL/GenBank/DDBJ databases">
        <authorList>
            <consortium name="Pathogen Informatics"/>
        </authorList>
    </citation>
    <scope>NUCLEOTIDE SEQUENCE [LARGE SCALE GENOMIC DNA]</scope>
    <source>
        <strain evidence="2 3">NCTC12742</strain>
    </source>
</reference>
<evidence type="ECO:0000313" key="3">
    <source>
        <dbReference type="Proteomes" id="UP000272771"/>
    </source>
</evidence>
<evidence type="ECO:0000256" key="1">
    <source>
        <dbReference type="SAM" id="MobiDB-lite"/>
    </source>
</evidence>
<feature type="compositionally biased region" description="Basic and acidic residues" evidence="1">
    <location>
        <begin position="12"/>
        <end position="24"/>
    </location>
</feature>
<feature type="region of interest" description="Disordered" evidence="1">
    <location>
        <begin position="1"/>
        <end position="34"/>
    </location>
</feature>
<organism evidence="2 3">
    <name type="scientific">Neisseria weaveri</name>
    <dbReference type="NCBI Taxonomy" id="28091"/>
    <lineage>
        <taxon>Bacteria</taxon>
        <taxon>Pseudomonadati</taxon>
        <taxon>Pseudomonadota</taxon>
        <taxon>Betaproteobacteria</taxon>
        <taxon>Neisseriales</taxon>
        <taxon>Neisseriaceae</taxon>
        <taxon>Neisseria</taxon>
    </lineage>
</organism>
<proteinExistence type="predicted"/>
<dbReference type="EMBL" id="LR134533">
    <property type="protein sequence ID" value="VEJ50412.1"/>
    <property type="molecule type" value="Genomic_DNA"/>
</dbReference>
<dbReference type="Proteomes" id="UP000272771">
    <property type="component" value="Chromosome"/>
</dbReference>
<evidence type="ECO:0000313" key="2">
    <source>
        <dbReference type="EMBL" id="VEJ50412.1"/>
    </source>
</evidence>
<feature type="compositionally biased region" description="Basic residues" evidence="1">
    <location>
        <begin position="1"/>
        <end position="11"/>
    </location>
</feature>
<name>A0A448VKZ6_9NEIS</name>
<dbReference type="STRING" id="28091.SAMEA3174300_01298"/>
<sequence length="34" mass="3820">MLGKFFSKKPKTAAERKEAAEKNGSKVLINKQIK</sequence>
<protein>
    <submittedName>
        <fullName evidence="2">Uncharacterized protein</fullName>
    </submittedName>
</protein>
<keyword evidence="3" id="KW-1185">Reference proteome</keyword>
<dbReference type="AlphaFoldDB" id="A0A448VKZ6"/>
<accession>A0A448VKZ6</accession>